<dbReference type="EMBL" id="MFJL01000023">
    <property type="protein sequence ID" value="OGG15535.1"/>
    <property type="molecule type" value="Genomic_DNA"/>
</dbReference>
<evidence type="ECO:0000313" key="2">
    <source>
        <dbReference type="EMBL" id="OGG15535.1"/>
    </source>
</evidence>
<protein>
    <recommendedName>
        <fullName evidence="1">Nudix hydrolase domain-containing protein</fullName>
    </recommendedName>
</protein>
<feature type="domain" description="Nudix hydrolase" evidence="1">
    <location>
        <begin position="700"/>
        <end position="854"/>
    </location>
</feature>
<dbReference type="InterPro" id="IPR029057">
    <property type="entry name" value="PRTase-like"/>
</dbReference>
<dbReference type="InterPro" id="IPR015797">
    <property type="entry name" value="NUDIX_hydrolase-like_dom_sf"/>
</dbReference>
<dbReference type="PROSITE" id="PS51462">
    <property type="entry name" value="NUDIX"/>
    <property type="match status" value="1"/>
</dbReference>
<evidence type="ECO:0000259" key="1">
    <source>
        <dbReference type="PROSITE" id="PS51462"/>
    </source>
</evidence>
<reference evidence="2 3" key="1">
    <citation type="journal article" date="2016" name="Nat. Commun.">
        <title>Thousands of microbial genomes shed light on interconnected biogeochemical processes in an aquifer system.</title>
        <authorList>
            <person name="Anantharaman K."/>
            <person name="Brown C.T."/>
            <person name="Hug L.A."/>
            <person name="Sharon I."/>
            <person name="Castelle C.J."/>
            <person name="Probst A.J."/>
            <person name="Thomas B.C."/>
            <person name="Singh A."/>
            <person name="Wilkins M.J."/>
            <person name="Karaoz U."/>
            <person name="Brodie E.L."/>
            <person name="Williams K.H."/>
            <person name="Hubbard S.S."/>
            <person name="Banfield J.F."/>
        </authorList>
    </citation>
    <scope>NUCLEOTIDE SEQUENCE [LARGE SCALE GENOMIC DNA]</scope>
</reference>
<dbReference type="InterPro" id="IPR000086">
    <property type="entry name" value="NUDIX_hydrolase_dom"/>
</dbReference>
<dbReference type="Proteomes" id="UP000176923">
    <property type="component" value="Unassembled WGS sequence"/>
</dbReference>
<dbReference type="SUPFAM" id="SSF55811">
    <property type="entry name" value="Nudix"/>
    <property type="match status" value="1"/>
</dbReference>
<comment type="caution">
    <text evidence="2">The sequence shown here is derived from an EMBL/GenBank/DDBJ whole genome shotgun (WGS) entry which is preliminary data.</text>
</comment>
<dbReference type="STRING" id="1798382.A3D77_05835"/>
<sequence length="860" mass="97301">MTREGVGNLNLNKFIPEPPKRTGGFFYMGNHETYDQSINRDQFGRRDKWLPFLGPPSRTILFGTPPTTQAIPGRYFEEWESGKPLELNNKPFEDQKRIASAIHALEYIFDVPTISDIPGIITNKKYQNPQTKEELGFEEFKKNARRRLTRFLAWRHNVNLNDSSSESFPVESGIAGQHLKNLKLNTRKEIPSSMSVEDFERTIEQGVSQALSIRKSLTDPQSGALKGISNIQSGGVTELQGITDLVDLMMIYASPKWTSIAKSECASLIGMSEAAIEILLYQPRVKEARRIIMDVFNHAVFTPESHGPSGEMRYLTQHNPINHSVEGVQPLEPEEQYDPNPWIIYTRLATRQVRTTEGETFPVHYRDETKGILQTALKMIRKNTFDPSKINDLYRMAIVVTDRTHIYSILETLADGSSKLNDEEIQIVTEENTLEGEDFSAKHAGSSKKYQVYRVQLFLKNQPDTKVELSMYTLEAWSNYLFDLRYAIGPYIIDRQISRKVEEDSGSVFDYVFPEDIYGLNLSDYRDSLVAGEEHSIYQRAFSRSPDQKKIPVTIREQDLARAVQKIAQSIYIGEEKEGELPEVLIAVGDNTVTPANQLRVELSIPPALLFDGKIEDIESFIANHKTELSGKRVLILDDIGDKARKVSKFTSLLPNSKSAFLITKKDSVAQSIATYTGGLEIDDSKYAFFPTQLYEFSPQSRGAFVIGTRIQNGRREVLLQEEHSENSDNPKTKYKLPGGLLEENKEDGNGLETVRRELDEELGPLLKYAIASRLLNRFPIQISTQLNSSKPQTPINTLHLQGYPADLSGIEISKNNIPEGLNTPVQNLIWASLEDAINMVSQEGFKKLLKTYQASLNQL</sequence>
<proteinExistence type="predicted"/>
<dbReference type="Pfam" id="PF00293">
    <property type="entry name" value="NUDIX"/>
    <property type="match status" value="1"/>
</dbReference>
<name>A0A1F5ZT74_9BACT</name>
<dbReference type="Gene3D" id="3.90.79.10">
    <property type="entry name" value="Nucleoside Triphosphate Pyrophosphohydrolase"/>
    <property type="match status" value="1"/>
</dbReference>
<organism evidence="2 3">
    <name type="scientific">Candidatus Gottesmanbacteria bacterium RIFCSPHIGHO2_02_FULL_39_11</name>
    <dbReference type="NCBI Taxonomy" id="1798382"/>
    <lineage>
        <taxon>Bacteria</taxon>
        <taxon>Candidatus Gottesmaniibacteriota</taxon>
    </lineage>
</organism>
<evidence type="ECO:0000313" key="3">
    <source>
        <dbReference type="Proteomes" id="UP000176923"/>
    </source>
</evidence>
<accession>A0A1F5ZT74</accession>
<dbReference type="AlphaFoldDB" id="A0A1F5ZT74"/>
<gene>
    <name evidence="2" type="ORF">A3D77_05835</name>
</gene>
<dbReference type="Gene3D" id="3.40.50.2020">
    <property type="match status" value="1"/>
</dbReference>